<accession>A0A4Y2WSJ9</accession>
<proteinExistence type="predicted"/>
<keyword evidence="1" id="KW-0812">Transmembrane</keyword>
<keyword evidence="3" id="KW-1185">Reference proteome</keyword>
<dbReference type="Proteomes" id="UP000499080">
    <property type="component" value="Unassembled WGS sequence"/>
</dbReference>
<evidence type="ECO:0000256" key="1">
    <source>
        <dbReference type="SAM" id="Phobius"/>
    </source>
</evidence>
<comment type="caution">
    <text evidence="2">The sequence shown here is derived from an EMBL/GenBank/DDBJ whole genome shotgun (WGS) entry which is preliminary data.</text>
</comment>
<keyword evidence="1" id="KW-1133">Transmembrane helix</keyword>
<dbReference type="AlphaFoldDB" id="A0A4Y2WSJ9"/>
<protein>
    <submittedName>
        <fullName evidence="2">Uncharacterized protein</fullName>
    </submittedName>
</protein>
<sequence length="113" mass="12724">MFHLVAFFHAAAAPRFGALNGVRCDEKEELNNHRLPPVILMKIVAAILKIVGLYFRCVFLFVLRDRWNCYSRVGSDVKGEFRITEELVGLVAVFKLVCSAAQLGILRTSGSRR</sequence>
<feature type="transmembrane region" description="Helical" evidence="1">
    <location>
        <begin position="40"/>
        <end position="63"/>
    </location>
</feature>
<gene>
    <name evidence="2" type="ORF">AVEN_4460_1</name>
</gene>
<name>A0A4Y2WSJ9_ARAVE</name>
<reference evidence="2 3" key="1">
    <citation type="journal article" date="2019" name="Sci. Rep.">
        <title>Orb-weaving spider Araneus ventricosus genome elucidates the spidroin gene catalogue.</title>
        <authorList>
            <person name="Kono N."/>
            <person name="Nakamura H."/>
            <person name="Ohtoshi R."/>
            <person name="Moran D.A.P."/>
            <person name="Shinohara A."/>
            <person name="Yoshida Y."/>
            <person name="Fujiwara M."/>
            <person name="Mori M."/>
            <person name="Tomita M."/>
            <person name="Arakawa K."/>
        </authorList>
    </citation>
    <scope>NUCLEOTIDE SEQUENCE [LARGE SCALE GENOMIC DNA]</scope>
</reference>
<evidence type="ECO:0000313" key="2">
    <source>
        <dbReference type="EMBL" id="GBO39142.1"/>
    </source>
</evidence>
<dbReference type="EMBL" id="BGPR01064071">
    <property type="protein sequence ID" value="GBO39142.1"/>
    <property type="molecule type" value="Genomic_DNA"/>
</dbReference>
<evidence type="ECO:0000313" key="3">
    <source>
        <dbReference type="Proteomes" id="UP000499080"/>
    </source>
</evidence>
<keyword evidence="1" id="KW-0472">Membrane</keyword>
<organism evidence="2 3">
    <name type="scientific">Araneus ventricosus</name>
    <name type="common">Orbweaver spider</name>
    <name type="synonym">Epeira ventricosa</name>
    <dbReference type="NCBI Taxonomy" id="182803"/>
    <lineage>
        <taxon>Eukaryota</taxon>
        <taxon>Metazoa</taxon>
        <taxon>Ecdysozoa</taxon>
        <taxon>Arthropoda</taxon>
        <taxon>Chelicerata</taxon>
        <taxon>Arachnida</taxon>
        <taxon>Araneae</taxon>
        <taxon>Araneomorphae</taxon>
        <taxon>Entelegynae</taxon>
        <taxon>Araneoidea</taxon>
        <taxon>Araneidae</taxon>
        <taxon>Araneus</taxon>
    </lineage>
</organism>